<name>A0A0A1ISD9_LEUCI</name>
<geneLocation type="plasmid" evidence="1">
    <name>1</name>
</geneLocation>
<dbReference type="EMBL" id="LM651913">
    <property type="protein sequence ID" value="CEF49504.1"/>
    <property type="molecule type" value="Genomic_DNA"/>
</dbReference>
<organism evidence="1">
    <name type="scientific">Leuconostoc citreum</name>
    <dbReference type="NCBI Taxonomy" id="33964"/>
    <lineage>
        <taxon>Bacteria</taxon>
        <taxon>Bacillati</taxon>
        <taxon>Bacillota</taxon>
        <taxon>Bacilli</taxon>
        <taxon>Lactobacillales</taxon>
        <taxon>Lactobacillaceae</taxon>
        <taxon>Leuconostoc</taxon>
    </lineage>
</organism>
<accession>A0A0A1ISD9</accession>
<evidence type="ECO:0000313" key="1">
    <source>
        <dbReference type="EMBL" id="CEF49504.1"/>
    </source>
</evidence>
<reference evidence="1" key="1">
    <citation type="submission" date="2014-07" db="EMBL/GenBank/DDBJ databases">
        <authorList>
            <person name="Remaud-Simeon Magali"/>
            <person name="Passerini Delphine"/>
        </authorList>
    </citation>
    <scope>NUCLEOTIDE SEQUENCE</scope>
    <source>
        <strain evidence="1">NRRL B-1299</strain>
        <plasmid evidence="1">1</plasmid>
    </source>
</reference>
<sequence>MWALRGSRVLPSYWENCYFSAPIIRLEKPPAGYCIASAFHAELYPSGAS</sequence>
<dbReference type="AlphaFoldDB" id="A0A0A1ISD9"/>
<gene>
    <name evidence="1" type="ORF">BN964_p00011</name>
</gene>
<proteinExistence type="predicted"/>
<protein>
    <submittedName>
        <fullName evidence="1">Uncharacterized protein</fullName>
    </submittedName>
</protein>
<keyword evidence="1" id="KW-0614">Plasmid</keyword>